<accession>A0ACA9QEU2</accession>
<reference evidence="1" key="1">
    <citation type="submission" date="2021-06" db="EMBL/GenBank/DDBJ databases">
        <authorList>
            <person name="Kallberg Y."/>
            <person name="Tangrot J."/>
            <person name="Rosling A."/>
        </authorList>
    </citation>
    <scope>NUCLEOTIDE SEQUENCE</scope>
    <source>
        <strain evidence="1">CL356</strain>
    </source>
</reference>
<evidence type="ECO:0000313" key="1">
    <source>
        <dbReference type="EMBL" id="CAG8748111.1"/>
    </source>
</evidence>
<protein>
    <submittedName>
        <fullName evidence="1">2789_t:CDS:1</fullName>
    </submittedName>
</protein>
<feature type="non-terminal residue" evidence="1">
    <location>
        <position position="277"/>
    </location>
</feature>
<dbReference type="EMBL" id="CAJVPT010051592">
    <property type="protein sequence ID" value="CAG8748111.1"/>
    <property type="molecule type" value="Genomic_DNA"/>
</dbReference>
<dbReference type="Proteomes" id="UP000789525">
    <property type="component" value="Unassembled WGS sequence"/>
</dbReference>
<evidence type="ECO:0000313" key="2">
    <source>
        <dbReference type="Proteomes" id="UP000789525"/>
    </source>
</evidence>
<feature type="non-terminal residue" evidence="1">
    <location>
        <position position="1"/>
    </location>
</feature>
<proteinExistence type="predicted"/>
<name>A0ACA9QEU2_9GLOM</name>
<gene>
    <name evidence="1" type="ORF">ACOLOM_LOCUS12557</name>
</gene>
<comment type="caution">
    <text evidence="1">The sequence shown here is derived from an EMBL/GenBank/DDBJ whole genome shotgun (WGS) entry which is preliminary data.</text>
</comment>
<keyword evidence="2" id="KW-1185">Reference proteome</keyword>
<organism evidence="1 2">
    <name type="scientific">Acaulospora colombiana</name>
    <dbReference type="NCBI Taxonomy" id="27376"/>
    <lineage>
        <taxon>Eukaryota</taxon>
        <taxon>Fungi</taxon>
        <taxon>Fungi incertae sedis</taxon>
        <taxon>Mucoromycota</taxon>
        <taxon>Glomeromycotina</taxon>
        <taxon>Glomeromycetes</taxon>
        <taxon>Diversisporales</taxon>
        <taxon>Acaulosporaceae</taxon>
        <taxon>Acaulospora</taxon>
    </lineage>
</organism>
<sequence length="277" mass="30568">GINFILAWSGTVGAYLIKEWVVSNSDFDYEPLDEVEPSTSNIESERREQMEASTIITEPETSITETERDSGSLRITPVLVYIAILFLVIGYGSTRISLAYVPFYQKGIESLAPVNLTKVGCVVKAVDFDRENSYYVDRTRDLASNGIKFILWSEATAIVSNKNQLDNLSDSIKNVSRTFNVYVGFTYVDSSSTSGKIYNKLTVISPTGDVLIDYAKANLVPFVEDGLSPGENVLQTSVTPDFGTIGGAICFDYNFPKLIGQASTHSVDLMLVPSWDW</sequence>